<reference evidence="1" key="1">
    <citation type="submission" date="2021-02" db="EMBL/GenBank/DDBJ databases">
        <authorList>
            <person name="Nowell W R."/>
        </authorList>
    </citation>
    <scope>NUCLEOTIDE SEQUENCE</scope>
</reference>
<dbReference type="Proteomes" id="UP000663873">
    <property type="component" value="Unassembled WGS sequence"/>
</dbReference>
<gene>
    <name evidence="1" type="ORF">UJA718_LOCUS45029</name>
</gene>
<protein>
    <submittedName>
        <fullName evidence="1">Uncharacterized protein</fullName>
    </submittedName>
</protein>
<proteinExistence type="predicted"/>
<evidence type="ECO:0000313" key="2">
    <source>
        <dbReference type="Proteomes" id="UP000663873"/>
    </source>
</evidence>
<name>A0A821UFR0_9BILA</name>
<dbReference type="AlphaFoldDB" id="A0A821UFR0"/>
<keyword evidence="2" id="KW-1185">Reference proteome</keyword>
<dbReference type="EMBL" id="CAJOBP010072950">
    <property type="protein sequence ID" value="CAF4889186.1"/>
    <property type="molecule type" value="Genomic_DNA"/>
</dbReference>
<comment type="caution">
    <text evidence="1">The sequence shown here is derived from an EMBL/GenBank/DDBJ whole genome shotgun (WGS) entry which is preliminary data.</text>
</comment>
<sequence length="72" mass="8565">MTENLRTDSQFVAEYFQDILLVDLTKYLPQLNLNQITCGNKKWLFDGYQWQEKIIDEDILQGNKFVYTLGQD</sequence>
<accession>A0A821UFR0</accession>
<evidence type="ECO:0000313" key="1">
    <source>
        <dbReference type="EMBL" id="CAF4889186.1"/>
    </source>
</evidence>
<organism evidence="1 2">
    <name type="scientific">Rotaria socialis</name>
    <dbReference type="NCBI Taxonomy" id="392032"/>
    <lineage>
        <taxon>Eukaryota</taxon>
        <taxon>Metazoa</taxon>
        <taxon>Spiralia</taxon>
        <taxon>Gnathifera</taxon>
        <taxon>Rotifera</taxon>
        <taxon>Eurotatoria</taxon>
        <taxon>Bdelloidea</taxon>
        <taxon>Philodinida</taxon>
        <taxon>Philodinidae</taxon>
        <taxon>Rotaria</taxon>
    </lineage>
</organism>
<feature type="non-terminal residue" evidence="1">
    <location>
        <position position="72"/>
    </location>
</feature>